<gene>
    <name evidence="1" type="ORF">PXEA_LOCUS28328</name>
</gene>
<dbReference type="Proteomes" id="UP000784294">
    <property type="component" value="Unassembled WGS sequence"/>
</dbReference>
<keyword evidence="2" id="KW-1185">Reference proteome</keyword>
<organism evidence="1 2">
    <name type="scientific">Protopolystoma xenopodis</name>
    <dbReference type="NCBI Taxonomy" id="117903"/>
    <lineage>
        <taxon>Eukaryota</taxon>
        <taxon>Metazoa</taxon>
        <taxon>Spiralia</taxon>
        <taxon>Lophotrochozoa</taxon>
        <taxon>Platyhelminthes</taxon>
        <taxon>Monogenea</taxon>
        <taxon>Polyopisthocotylea</taxon>
        <taxon>Polystomatidea</taxon>
        <taxon>Polystomatidae</taxon>
        <taxon>Protopolystoma</taxon>
    </lineage>
</organism>
<dbReference type="EMBL" id="CAAALY010248625">
    <property type="protein sequence ID" value="VEL34888.1"/>
    <property type="molecule type" value="Genomic_DNA"/>
</dbReference>
<reference evidence="1" key="1">
    <citation type="submission" date="2018-11" db="EMBL/GenBank/DDBJ databases">
        <authorList>
            <consortium name="Pathogen Informatics"/>
        </authorList>
    </citation>
    <scope>NUCLEOTIDE SEQUENCE</scope>
</reference>
<evidence type="ECO:0000313" key="2">
    <source>
        <dbReference type="Proteomes" id="UP000784294"/>
    </source>
</evidence>
<accession>A0A448XEF9</accession>
<comment type="caution">
    <text evidence="1">The sequence shown here is derived from an EMBL/GenBank/DDBJ whole genome shotgun (WGS) entry which is preliminary data.</text>
</comment>
<proteinExistence type="predicted"/>
<name>A0A448XEF9_9PLAT</name>
<protein>
    <submittedName>
        <fullName evidence="1">Uncharacterized protein</fullName>
    </submittedName>
</protein>
<evidence type="ECO:0000313" key="1">
    <source>
        <dbReference type="EMBL" id="VEL34888.1"/>
    </source>
</evidence>
<sequence>MPAWQVCPQQRGHRHFGWDGIEPSLRGCSESLETETNRNYEADRIVQQDDWTAASFNRLGHRHRPAANSGGHADAQNHTGRLTWAHQMPYSRLPVCLCAMVCRSSEPATRGELNCVWTDRRTKLALVDQSRLL</sequence>
<dbReference type="AlphaFoldDB" id="A0A448XEF9"/>